<sequence length="150" mass="17162">MNELKIQIPEGFQIGAFDKVTGVVKFEAKPKDIKERIKTFNDVLQYHGIKSETFSMECVSLTDDEIAYKQIKLIASALNEGWVPDWNDRNQTKYYPWFRMGSSSGGFSYGDYDCVRSLSLVGSRLCYKSSELAKYAGTQFISIYKKFTTL</sequence>
<evidence type="ECO:0000313" key="1">
    <source>
        <dbReference type="EMBL" id="OPC61590.1"/>
    </source>
</evidence>
<comment type="caution">
    <text evidence="1">The sequence shown here is derived from an EMBL/GenBank/DDBJ whole genome shotgun (WGS) entry which is preliminary data.</text>
</comment>
<dbReference type="AlphaFoldDB" id="A0A1T3MBE2"/>
<accession>A0A1T3MBE2</accession>
<proteinExistence type="predicted"/>
<dbReference type="Proteomes" id="UP000190813">
    <property type="component" value="Unassembled WGS sequence"/>
</dbReference>
<protein>
    <submittedName>
        <fullName evidence="1">Uncharacterized protein</fullName>
    </submittedName>
</protein>
<dbReference type="EMBL" id="MAHX01000020">
    <property type="protein sequence ID" value="OPC61590.1"/>
    <property type="molecule type" value="Genomic_DNA"/>
</dbReference>
<keyword evidence="2" id="KW-1185">Reference proteome</keyword>
<organism evidence="1 2">
    <name type="scientific">Elizabethkingia occulta</name>
    <dbReference type="NCBI Taxonomy" id="1867263"/>
    <lineage>
        <taxon>Bacteria</taxon>
        <taxon>Pseudomonadati</taxon>
        <taxon>Bacteroidota</taxon>
        <taxon>Flavobacteriia</taxon>
        <taxon>Flavobacteriales</taxon>
        <taxon>Weeksellaceae</taxon>
        <taxon>Elizabethkingia</taxon>
    </lineage>
</organism>
<reference evidence="1 2" key="1">
    <citation type="submission" date="2016-06" db="EMBL/GenBank/DDBJ databases">
        <title>Revisiting the taxonomy of the Elizabethkingia Genus based on Whole-Genome Sequencing, Optical Mapping, and MALDI-TOF.</title>
        <authorList>
            <person name="Nicholson A.C."/>
        </authorList>
    </citation>
    <scope>NUCLEOTIDE SEQUENCE [LARGE SCALE GENOMIC DNA]</scope>
    <source>
        <strain evidence="1 2">G4070</strain>
    </source>
</reference>
<name>A0A1T3MBE2_9FLAO</name>
<dbReference type="RefSeq" id="WP_078773017.1">
    <property type="nucleotide sequence ID" value="NZ_CBCSBR010000018.1"/>
</dbReference>
<evidence type="ECO:0000313" key="2">
    <source>
        <dbReference type="Proteomes" id="UP000190813"/>
    </source>
</evidence>
<gene>
    <name evidence="1" type="ORF">BAZ10_10830</name>
</gene>